<dbReference type="GO" id="GO:0018845">
    <property type="term" value="F:2-hydroxychromene-2-carboxylate isomerase activity"/>
    <property type="evidence" value="ECO:0007669"/>
    <property type="project" value="UniProtKB-UniRule"/>
</dbReference>
<dbReference type="GO" id="GO:0006749">
    <property type="term" value="P:glutathione metabolic process"/>
    <property type="evidence" value="ECO:0007669"/>
    <property type="project" value="TreeGrafter"/>
</dbReference>
<keyword evidence="5" id="KW-1185">Reference proteome</keyword>
<dbReference type="STRING" id="144026.SAMN04488568_11161"/>
<dbReference type="InterPro" id="IPR044087">
    <property type="entry name" value="NahD-like"/>
</dbReference>
<feature type="active site" description="Nucleophile" evidence="2">
    <location>
        <position position="16"/>
    </location>
</feature>
<evidence type="ECO:0000259" key="3">
    <source>
        <dbReference type="Pfam" id="PF01323"/>
    </source>
</evidence>
<dbReference type="Proteomes" id="UP000199759">
    <property type="component" value="Unassembled WGS sequence"/>
</dbReference>
<evidence type="ECO:0000256" key="2">
    <source>
        <dbReference type="PIRSR" id="PIRSR006386-1"/>
    </source>
</evidence>
<protein>
    <recommendedName>
        <fullName evidence="1">2-hydroxychromene-2-carboxylate isomerase</fullName>
        <ecNumber evidence="1">5.99.1.4</ecNumber>
    </recommendedName>
</protein>
<evidence type="ECO:0000256" key="1">
    <source>
        <dbReference type="PIRNR" id="PIRNR006386"/>
    </source>
</evidence>
<reference evidence="4 5" key="1">
    <citation type="submission" date="2016-10" db="EMBL/GenBank/DDBJ databases">
        <authorList>
            <person name="de Groot N.N."/>
        </authorList>
    </citation>
    <scope>NUCLEOTIDE SEQUENCE [LARGE SCALE GENOMIC DNA]</scope>
    <source>
        <strain evidence="4 5">DSM 16077</strain>
    </source>
</reference>
<proteinExistence type="inferred from homology"/>
<dbReference type="InterPro" id="IPR051924">
    <property type="entry name" value="GST_Kappa/NadH"/>
</dbReference>
<name>A0A1G9T7M5_9PROT</name>
<dbReference type="PANTHER" id="PTHR42943">
    <property type="entry name" value="GLUTATHIONE S-TRANSFERASE KAPPA"/>
    <property type="match status" value="1"/>
</dbReference>
<dbReference type="Pfam" id="PF01323">
    <property type="entry name" value="DSBA"/>
    <property type="match status" value="1"/>
</dbReference>
<feature type="domain" description="DSBA-like thioredoxin" evidence="3">
    <location>
        <begin position="10"/>
        <end position="197"/>
    </location>
</feature>
<dbReference type="Gene3D" id="3.40.30.10">
    <property type="entry name" value="Glutaredoxin"/>
    <property type="match status" value="1"/>
</dbReference>
<dbReference type="OrthoDB" id="5244108at2"/>
<evidence type="ECO:0000313" key="4">
    <source>
        <dbReference type="EMBL" id="SDM43630.1"/>
    </source>
</evidence>
<gene>
    <name evidence="4" type="ORF">SAMN04488568_11161</name>
</gene>
<dbReference type="InterPro" id="IPR001853">
    <property type="entry name" value="DSBA-like_thioredoxin_dom"/>
</dbReference>
<dbReference type="InterPro" id="IPR014440">
    <property type="entry name" value="HCCAis_GSTk"/>
</dbReference>
<dbReference type="GO" id="GO:0004364">
    <property type="term" value="F:glutathione transferase activity"/>
    <property type="evidence" value="ECO:0007669"/>
    <property type="project" value="TreeGrafter"/>
</dbReference>
<dbReference type="GO" id="GO:0004602">
    <property type="term" value="F:glutathione peroxidase activity"/>
    <property type="evidence" value="ECO:0007669"/>
    <property type="project" value="TreeGrafter"/>
</dbReference>
<comment type="catalytic activity">
    <reaction evidence="1">
        <text>2-hydroxychromene-2-carboxylate = (3E)-4-(2-hydroxyphenyl)-2-oxobut-3-enoate</text>
        <dbReference type="Rhea" id="RHEA:27401"/>
        <dbReference type="ChEBI" id="CHEBI:59350"/>
        <dbReference type="ChEBI" id="CHEBI:59353"/>
        <dbReference type="EC" id="5.99.1.4"/>
    </reaction>
</comment>
<dbReference type="GO" id="GO:1901170">
    <property type="term" value="P:naphthalene catabolic process"/>
    <property type="evidence" value="ECO:0007669"/>
    <property type="project" value="InterPro"/>
</dbReference>
<dbReference type="EC" id="5.99.1.4" evidence="1"/>
<dbReference type="PIRSF" id="PIRSF006386">
    <property type="entry name" value="HCCAis_GSTk"/>
    <property type="match status" value="1"/>
</dbReference>
<dbReference type="AlphaFoldDB" id="A0A1G9T7M5"/>
<sequence length="197" mass="21802">MSDSTNGPVFYFDFASPNAYFAHRILPGVEARTGLKFRHVPVLLGGIFKSTGNQAPMIAFAGVPAKLAYEYKEIERFIARHDLQHFNFNPHFPVNTLALMRGAVAAEAEGVLEAYVEAMFHFMWEKPRKLDDADVLRATLTEAGLPAERLLAAIQTPEVKAQLMANTQLAVDQGVFGIPSFIVGGELYFGKDRLETL</sequence>
<comment type="similarity">
    <text evidence="1">Belongs to the GST superfamily. NadH family.</text>
</comment>
<dbReference type="RefSeq" id="WP_091770196.1">
    <property type="nucleotide sequence ID" value="NZ_FNHG01000011.1"/>
</dbReference>
<dbReference type="PANTHER" id="PTHR42943:SF2">
    <property type="entry name" value="GLUTATHIONE S-TRANSFERASE KAPPA 1"/>
    <property type="match status" value="1"/>
</dbReference>
<accession>A0A1G9T7M5</accession>
<dbReference type="EMBL" id="FNHG01000011">
    <property type="protein sequence ID" value="SDM43630.1"/>
    <property type="molecule type" value="Genomic_DNA"/>
</dbReference>
<organism evidence="4 5">
    <name type="scientific">Maricaulis salignorans</name>
    <dbReference type="NCBI Taxonomy" id="144026"/>
    <lineage>
        <taxon>Bacteria</taxon>
        <taxon>Pseudomonadati</taxon>
        <taxon>Pseudomonadota</taxon>
        <taxon>Alphaproteobacteria</taxon>
        <taxon>Maricaulales</taxon>
        <taxon>Maricaulaceae</taxon>
        <taxon>Maricaulis</taxon>
    </lineage>
</organism>
<dbReference type="SUPFAM" id="SSF52833">
    <property type="entry name" value="Thioredoxin-like"/>
    <property type="match status" value="1"/>
</dbReference>
<dbReference type="InterPro" id="IPR036249">
    <property type="entry name" value="Thioredoxin-like_sf"/>
</dbReference>
<keyword evidence="1 4" id="KW-0413">Isomerase</keyword>
<evidence type="ECO:0000313" key="5">
    <source>
        <dbReference type="Proteomes" id="UP000199759"/>
    </source>
</evidence>
<dbReference type="CDD" id="cd03022">
    <property type="entry name" value="DsbA_HCCA_Iso"/>
    <property type="match status" value="1"/>
</dbReference>